<name>A0ACC2TH25_9FUNG</name>
<dbReference type="Proteomes" id="UP001165960">
    <property type="component" value="Unassembled WGS sequence"/>
</dbReference>
<organism evidence="1 2">
    <name type="scientific">Entomophthora muscae</name>
    <dbReference type="NCBI Taxonomy" id="34485"/>
    <lineage>
        <taxon>Eukaryota</taxon>
        <taxon>Fungi</taxon>
        <taxon>Fungi incertae sedis</taxon>
        <taxon>Zoopagomycota</taxon>
        <taxon>Entomophthoromycotina</taxon>
        <taxon>Entomophthoromycetes</taxon>
        <taxon>Entomophthorales</taxon>
        <taxon>Entomophthoraceae</taxon>
        <taxon>Entomophthora</taxon>
    </lineage>
</organism>
<evidence type="ECO:0000313" key="1">
    <source>
        <dbReference type="EMBL" id="KAJ9073827.1"/>
    </source>
</evidence>
<accession>A0ACC2TH25</accession>
<keyword evidence="2" id="KW-1185">Reference proteome</keyword>
<proteinExistence type="predicted"/>
<dbReference type="EMBL" id="QTSX02002884">
    <property type="protein sequence ID" value="KAJ9073827.1"/>
    <property type="molecule type" value="Genomic_DNA"/>
</dbReference>
<gene>
    <name evidence="1" type="ORF">DSO57_1012362</name>
</gene>
<protein>
    <submittedName>
        <fullName evidence="1">Uncharacterized protein</fullName>
    </submittedName>
</protein>
<comment type="caution">
    <text evidence="1">The sequence shown here is derived from an EMBL/GenBank/DDBJ whole genome shotgun (WGS) entry which is preliminary data.</text>
</comment>
<sequence>MKLYNALNLLIVTLLLCTSFATPVVKSVASSRGTEPEGMTSSVKDDTSIVDDRVSLKQSPEPEEENVKSVASSRGAEPEGMPSSDKDDASIVDDRVSSEESTEPEEENVDSTPEAFSFIWLWILLAILLALPLIAVWIIYRKESKAMFKPSFPYVNI</sequence>
<reference evidence="1" key="1">
    <citation type="submission" date="2022-04" db="EMBL/GenBank/DDBJ databases">
        <title>Genome of the entomopathogenic fungus Entomophthora muscae.</title>
        <authorList>
            <person name="Elya C."/>
            <person name="Lovett B.R."/>
            <person name="Lee E."/>
            <person name="Macias A.M."/>
            <person name="Hajek A.E."/>
            <person name="De Bivort B.L."/>
            <person name="Kasson M.T."/>
            <person name="De Fine Licht H.H."/>
            <person name="Stajich J.E."/>
        </authorList>
    </citation>
    <scope>NUCLEOTIDE SEQUENCE</scope>
    <source>
        <strain evidence="1">Berkeley</strain>
    </source>
</reference>
<evidence type="ECO:0000313" key="2">
    <source>
        <dbReference type="Proteomes" id="UP001165960"/>
    </source>
</evidence>